<evidence type="ECO:0000256" key="1">
    <source>
        <dbReference type="SAM" id="Phobius"/>
    </source>
</evidence>
<accession>U4TLR5</accession>
<keyword evidence="1" id="KW-0472">Membrane</keyword>
<keyword evidence="1" id="KW-1133">Transmembrane helix</keyword>
<reference evidence="3" key="1">
    <citation type="journal article" date="2013" name="Genome Announc.">
        <title>Whole-Genome Sequencing of Lactobacillus shenzhenensis Strain LY-73T.</title>
        <authorList>
            <person name="Lin Z."/>
            <person name="Liu Z."/>
            <person name="Yang R."/>
            <person name="Zou Y."/>
            <person name="Wan D."/>
            <person name="Chen J."/>
            <person name="Guo M."/>
            <person name="Zhao J."/>
            <person name="Fang C."/>
            <person name="Yang R."/>
            <person name="Liu F."/>
        </authorList>
    </citation>
    <scope>NUCLEOTIDE SEQUENCE [LARGE SCALE GENOMIC DNA]</scope>
    <source>
        <strain evidence="3">LY-73</strain>
    </source>
</reference>
<dbReference type="EMBL" id="KI271584">
    <property type="protein sequence ID" value="ERL65806.1"/>
    <property type="molecule type" value="Genomic_DNA"/>
</dbReference>
<dbReference type="HOGENOM" id="CLU_844106_0_0_9"/>
<dbReference type="AlphaFoldDB" id="U4TLR5"/>
<sequence>MLEVVPKIVGKMSIMAYAPGQIALREDPLGRVNKSTKVIIQDVLGPDKYAVIRYRNPLAAPLLATADELTFAGGDNTYTAAVIYLLNDPLLDDTLAAWQDGDQEVSAAALPPTCMRLLTLRPRLRTRMTLATGTLAVLALLFAYCVYFYSRLNVVSVTFSHVSRLLLALAFLILAAVLITALTKDHDRLMRVNAVGHTLYSRLAASDPHDYVGNPFRAVFSPLDGDEIKALIKKLRLDPDALTDAATAEERRTADRSFWSLLADRLLVLLVSAGGVFVAVTTLWTVDLRQLLLILAAAAVIDILPTVATGFWLVRFAWAARHLSSPKTF</sequence>
<dbReference type="STRING" id="1231336.L248_1882"/>
<feature type="transmembrane region" description="Helical" evidence="1">
    <location>
        <begin position="130"/>
        <end position="150"/>
    </location>
</feature>
<gene>
    <name evidence="2" type="ORF">L248_1882</name>
</gene>
<protein>
    <submittedName>
        <fullName evidence="2">Uncharacterized protein</fullName>
    </submittedName>
</protein>
<feature type="transmembrane region" description="Helical" evidence="1">
    <location>
        <begin position="292"/>
        <end position="314"/>
    </location>
</feature>
<keyword evidence="1" id="KW-0812">Transmembrane</keyword>
<evidence type="ECO:0000313" key="2">
    <source>
        <dbReference type="EMBL" id="ERL65806.1"/>
    </source>
</evidence>
<evidence type="ECO:0000313" key="3">
    <source>
        <dbReference type="Proteomes" id="UP000030647"/>
    </source>
</evidence>
<organism evidence="2 3">
    <name type="scientific">Schleiferilactobacillus shenzhenensis LY-73</name>
    <dbReference type="NCBI Taxonomy" id="1231336"/>
    <lineage>
        <taxon>Bacteria</taxon>
        <taxon>Bacillati</taxon>
        <taxon>Bacillota</taxon>
        <taxon>Bacilli</taxon>
        <taxon>Lactobacillales</taxon>
        <taxon>Lactobacillaceae</taxon>
        <taxon>Schleiferilactobacillus</taxon>
    </lineage>
</organism>
<proteinExistence type="predicted"/>
<keyword evidence="3" id="KW-1185">Reference proteome</keyword>
<feature type="transmembrane region" description="Helical" evidence="1">
    <location>
        <begin position="162"/>
        <end position="182"/>
    </location>
</feature>
<name>U4TLR5_9LACO</name>
<feature type="transmembrane region" description="Helical" evidence="1">
    <location>
        <begin position="266"/>
        <end position="286"/>
    </location>
</feature>
<dbReference type="Proteomes" id="UP000030647">
    <property type="component" value="Unassembled WGS sequence"/>
</dbReference>